<proteinExistence type="predicted"/>
<protein>
    <submittedName>
        <fullName evidence="1">Uncharacterized protein</fullName>
    </submittedName>
</protein>
<evidence type="ECO:0000313" key="1">
    <source>
        <dbReference type="EMBL" id="KAK0180644.1"/>
    </source>
</evidence>
<dbReference type="AlphaFoldDB" id="A0AA39G341"/>
<organism evidence="1 2">
    <name type="scientific">Microctonus hyperodae</name>
    <name type="common">Parasitoid wasp</name>
    <dbReference type="NCBI Taxonomy" id="165561"/>
    <lineage>
        <taxon>Eukaryota</taxon>
        <taxon>Metazoa</taxon>
        <taxon>Ecdysozoa</taxon>
        <taxon>Arthropoda</taxon>
        <taxon>Hexapoda</taxon>
        <taxon>Insecta</taxon>
        <taxon>Pterygota</taxon>
        <taxon>Neoptera</taxon>
        <taxon>Endopterygota</taxon>
        <taxon>Hymenoptera</taxon>
        <taxon>Apocrita</taxon>
        <taxon>Ichneumonoidea</taxon>
        <taxon>Braconidae</taxon>
        <taxon>Euphorinae</taxon>
        <taxon>Microctonus</taxon>
    </lineage>
</organism>
<reference evidence="1" key="1">
    <citation type="journal article" date="2023" name="bioRxiv">
        <title>Scaffold-level genome assemblies of two parasitoid biocontrol wasps reveal the parthenogenesis mechanism and an associated novel virus.</title>
        <authorList>
            <person name="Inwood S."/>
            <person name="Skelly J."/>
            <person name="Guhlin J."/>
            <person name="Harrop T."/>
            <person name="Goldson S."/>
            <person name="Dearden P."/>
        </authorList>
    </citation>
    <scope>NUCLEOTIDE SEQUENCE</scope>
    <source>
        <strain evidence="1">Lincoln</strain>
        <tissue evidence="1">Whole body</tissue>
    </source>
</reference>
<reference evidence="1" key="2">
    <citation type="submission" date="2023-03" db="EMBL/GenBank/DDBJ databases">
        <authorList>
            <person name="Inwood S.N."/>
            <person name="Skelly J.G."/>
            <person name="Guhlin J."/>
            <person name="Harrop T.W.R."/>
            <person name="Goldson S.G."/>
            <person name="Dearden P.K."/>
        </authorList>
    </citation>
    <scope>NUCLEOTIDE SEQUENCE</scope>
    <source>
        <strain evidence="1">Lincoln</strain>
        <tissue evidence="1">Whole body</tissue>
    </source>
</reference>
<dbReference type="Proteomes" id="UP001168972">
    <property type="component" value="Unassembled WGS sequence"/>
</dbReference>
<keyword evidence="2" id="KW-1185">Reference proteome</keyword>
<dbReference type="EMBL" id="JAQQBR010000002">
    <property type="protein sequence ID" value="KAK0180644.1"/>
    <property type="molecule type" value="Genomic_DNA"/>
</dbReference>
<sequence length="186" mass="21775">MRPHLLKIFKSKIIEHFPQDSRYGVPHKVLPLASIRVREAEATQIKSNIIKMLETNDNIALPDSTNSQVFIDGTNITTSSDDSGHQIDSNNEYNMNENKQVCDYSKLHALHEKNRYNQNLQHSRAEKRRRYTGNADNILEVKRRRYRENVENILDVKRRRDNKDNQFVIDRPVSLIKEILIINNPA</sequence>
<accession>A0AA39G341</accession>
<name>A0AA39G341_MICHY</name>
<gene>
    <name evidence="1" type="ORF">PV327_003007</name>
</gene>
<comment type="caution">
    <text evidence="1">The sequence shown here is derived from an EMBL/GenBank/DDBJ whole genome shotgun (WGS) entry which is preliminary data.</text>
</comment>
<evidence type="ECO:0000313" key="2">
    <source>
        <dbReference type="Proteomes" id="UP001168972"/>
    </source>
</evidence>